<dbReference type="GO" id="GO:0006303">
    <property type="term" value="P:double-strand break repair via nonhomologous end joining"/>
    <property type="evidence" value="ECO:0007669"/>
    <property type="project" value="TreeGrafter"/>
</dbReference>
<dbReference type="InterPro" id="IPR036420">
    <property type="entry name" value="BRCT_dom_sf"/>
</dbReference>
<name>A0A9P5SFX2_9FUNG</name>
<evidence type="ECO:0000256" key="2">
    <source>
        <dbReference type="ARBA" id="ARBA00004123"/>
    </source>
</evidence>
<evidence type="ECO:0000256" key="10">
    <source>
        <dbReference type="ARBA" id="ARBA00022842"/>
    </source>
</evidence>
<dbReference type="InterPro" id="IPR000977">
    <property type="entry name" value="DNA_ligase_ATP-dep"/>
</dbReference>
<keyword evidence="5" id="KW-0479">Metal-binding</keyword>
<evidence type="ECO:0000256" key="12">
    <source>
        <dbReference type="ARBA" id="ARBA00023204"/>
    </source>
</evidence>
<dbReference type="SUPFAM" id="SSF50249">
    <property type="entry name" value="Nucleic acid-binding proteins"/>
    <property type="match status" value="1"/>
</dbReference>
<evidence type="ECO:0000256" key="16">
    <source>
        <dbReference type="RuleBase" id="RU004196"/>
    </source>
</evidence>
<dbReference type="GO" id="GO:0005524">
    <property type="term" value="F:ATP binding"/>
    <property type="evidence" value="ECO:0007669"/>
    <property type="project" value="UniProtKB-KW"/>
</dbReference>
<dbReference type="PROSITE" id="PS00697">
    <property type="entry name" value="DNA_LIGASE_A1"/>
    <property type="match status" value="1"/>
</dbReference>
<dbReference type="SUPFAM" id="SSF56091">
    <property type="entry name" value="DNA ligase/mRNA capping enzyme, catalytic domain"/>
    <property type="match status" value="1"/>
</dbReference>
<feature type="region of interest" description="Disordered" evidence="17">
    <location>
        <begin position="1"/>
        <end position="31"/>
    </location>
</feature>
<keyword evidence="11 15" id="KW-0233">DNA recombination</keyword>
<keyword evidence="21" id="KW-1185">Reference proteome</keyword>
<accession>A0A9P5SFX2</accession>
<dbReference type="InterPro" id="IPR036599">
    <property type="entry name" value="DNA_ligase_N_sf"/>
</dbReference>
<dbReference type="GO" id="GO:0032807">
    <property type="term" value="C:DNA ligase IV complex"/>
    <property type="evidence" value="ECO:0007669"/>
    <property type="project" value="TreeGrafter"/>
</dbReference>
<dbReference type="InterPro" id="IPR044125">
    <property type="entry name" value="Adenylation_DNA_ligase_IV"/>
</dbReference>
<dbReference type="SMART" id="SM00292">
    <property type="entry name" value="BRCT"/>
    <property type="match status" value="1"/>
</dbReference>
<dbReference type="NCBIfam" id="TIGR00574">
    <property type="entry name" value="dnl1"/>
    <property type="match status" value="1"/>
</dbReference>
<evidence type="ECO:0000256" key="15">
    <source>
        <dbReference type="RuleBase" id="RU000617"/>
    </source>
</evidence>
<dbReference type="Gene3D" id="2.40.50.140">
    <property type="entry name" value="Nucleic acid-binding proteins"/>
    <property type="match status" value="1"/>
</dbReference>
<evidence type="ECO:0000256" key="13">
    <source>
        <dbReference type="ARBA" id="ARBA00023242"/>
    </source>
</evidence>
<evidence type="ECO:0000256" key="6">
    <source>
        <dbReference type="ARBA" id="ARBA00022737"/>
    </source>
</evidence>
<comment type="catalytic activity">
    <reaction evidence="14 15">
        <text>ATP + (deoxyribonucleotide)n-3'-hydroxyl + 5'-phospho-(deoxyribonucleotide)m = (deoxyribonucleotide)n+m + AMP + diphosphate.</text>
        <dbReference type="EC" id="6.5.1.1"/>
    </reaction>
</comment>
<dbReference type="PANTHER" id="PTHR45997:SF1">
    <property type="entry name" value="DNA LIGASE 4"/>
    <property type="match status" value="1"/>
</dbReference>
<evidence type="ECO:0000256" key="17">
    <source>
        <dbReference type="SAM" id="MobiDB-lite"/>
    </source>
</evidence>
<keyword evidence="6" id="KW-0677">Repeat</keyword>
<dbReference type="InterPro" id="IPR029710">
    <property type="entry name" value="LIG4"/>
</dbReference>
<dbReference type="SUPFAM" id="SSF52113">
    <property type="entry name" value="BRCT domain"/>
    <property type="match status" value="1"/>
</dbReference>
<dbReference type="Pfam" id="PF04679">
    <property type="entry name" value="DNA_ligase_A_C"/>
    <property type="match status" value="1"/>
</dbReference>
<evidence type="ECO:0000313" key="21">
    <source>
        <dbReference type="Proteomes" id="UP000696485"/>
    </source>
</evidence>
<evidence type="ECO:0000256" key="8">
    <source>
        <dbReference type="ARBA" id="ARBA00022763"/>
    </source>
</evidence>
<keyword evidence="7 15" id="KW-0547">Nucleotide-binding</keyword>
<comment type="caution">
    <text evidence="20">The sequence shown here is derived from an EMBL/GenBank/DDBJ whole genome shotgun (WGS) entry which is preliminary data.</text>
</comment>
<evidence type="ECO:0000256" key="4">
    <source>
        <dbReference type="ARBA" id="ARBA00022598"/>
    </source>
</evidence>
<dbReference type="Proteomes" id="UP000696485">
    <property type="component" value="Unassembled WGS sequence"/>
</dbReference>
<keyword evidence="12 15" id="KW-0234">DNA repair</keyword>
<dbReference type="EMBL" id="JAAAUY010000837">
    <property type="protein sequence ID" value="KAF9326020.1"/>
    <property type="molecule type" value="Genomic_DNA"/>
</dbReference>
<comment type="similarity">
    <text evidence="3 16">Belongs to the ATP-dependent DNA ligase family.</text>
</comment>
<dbReference type="GO" id="GO:0003677">
    <property type="term" value="F:DNA binding"/>
    <property type="evidence" value="ECO:0007669"/>
    <property type="project" value="InterPro"/>
</dbReference>
<dbReference type="Pfam" id="PF16589">
    <property type="entry name" value="BRCT_2"/>
    <property type="match status" value="1"/>
</dbReference>
<keyword evidence="13" id="KW-0539">Nucleus</keyword>
<dbReference type="InterPro" id="IPR016059">
    <property type="entry name" value="DNA_ligase_ATP-dep_CS"/>
</dbReference>
<dbReference type="GO" id="GO:0003910">
    <property type="term" value="F:DNA ligase (ATP) activity"/>
    <property type="evidence" value="ECO:0007669"/>
    <property type="project" value="UniProtKB-EC"/>
</dbReference>
<dbReference type="Gene3D" id="3.30.470.30">
    <property type="entry name" value="DNA ligase/mRNA capping enzyme"/>
    <property type="match status" value="1"/>
</dbReference>
<keyword evidence="4 15" id="KW-0436">Ligase</keyword>
<dbReference type="Gene3D" id="1.10.3260.10">
    <property type="entry name" value="DNA ligase, ATP-dependent, N-terminal domain"/>
    <property type="match status" value="1"/>
</dbReference>
<dbReference type="SUPFAM" id="SSF117018">
    <property type="entry name" value="ATP-dependent DNA ligase DNA-binding domain"/>
    <property type="match status" value="1"/>
</dbReference>
<gene>
    <name evidence="20" type="primary">LIG4</name>
    <name evidence="20" type="ORF">BG006_010518</name>
</gene>
<keyword evidence="10" id="KW-0460">Magnesium</keyword>
<feature type="domain" description="BRCT" evidence="19">
    <location>
        <begin position="668"/>
        <end position="757"/>
    </location>
</feature>
<comment type="subcellular location">
    <subcellularLocation>
        <location evidence="2">Nucleus</location>
    </subcellularLocation>
</comment>
<dbReference type="PROSITE" id="PS50172">
    <property type="entry name" value="BRCT"/>
    <property type="match status" value="1"/>
</dbReference>
<dbReference type="InterPro" id="IPR012308">
    <property type="entry name" value="DNA_ligase_ATP-dep_N"/>
</dbReference>
<dbReference type="InterPro" id="IPR012340">
    <property type="entry name" value="NA-bd_OB-fold"/>
</dbReference>
<protein>
    <recommendedName>
        <fullName evidence="15">DNA ligase</fullName>
        <ecNumber evidence="15">6.5.1.1</ecNumber>
    </recommendedName>
</protein>
<organism evidence="20 21">
    <name type="scientific">Podila minutissima</name>
    <dbReference type="NCBI Taxonomy" id="64525"/>
    <lineage>
        <taxon>Eukaryota</taxon>
        <taxon>Fungi</taxon>
        <taxon>Fungi incertae sedis</taxon>
        <taxon>Mucoromycota</taxon>
        <taxon>Mortierellomycotina</taxon>
        <taxon>Mortierellomycetes</taxon>
        <taxon>Mortierellales</taxon>
        <taxon>Mortierellaceae</taxon>
        <taxon>Podila</taxon>
    </lineage>
</organism>
<evidence type="ECO:0000256" key="5">
    <source>
        <dbReference type="ARBA" id="ARBA00022723"/>
    </source>
</evidence>
<dbReference type="GO" id="GO:0006297">
    <property type="term" value="P:nucleotide-excision repair, DNA gap filling"/>
    <property type="evidence" value="ECO:0007669"/>
    <property type="project" value="TreeGrafter"/>
</dbReference>
<evidence type="ECO:0000259" key="19">
    <source>
        <dbReference type="PROSITE" id="PS50172"/>
    </source>
</evidence>
<evidence type="ECO:0000256" key="1">
    <source>
        <dbReference type="ARBA" id="ARBA00001946"/>
    </source>
</evidence>
<sequence length="1120" mass="128411">MSDTPEPNPVTSPVGAAPTTRVYFPDDDDPSVPSPRFHDLVMLLEDISKRKNEKKELLHHYFRDWRARGYGSLYPVIRLLLPELDRYRGRYGLREQKMAELYVACLKISSTSDAAYKLKNWKEGLRDSAGDFSLVAAEIIATRSLVTHSQGQTIRDVNALLTRLSKRDADNKAIFEVLVKNYTSLENKWIIRIINRNLKIGMSESSVLPAYHQDALELFNVCSDLRKTVLDCADPTVRISTSSVTLNHPFKPMLSKRLHTAKEILEGMGGEPFWIEEKLDGERIQVHKDGENYRYWSRNSTEFTHLYGATPREGSLTPFIHPLINSKAHSLILDGEMVEYDPATQQILPFGKVKTAGGNHSVDEHKTRPCMFVFDVLFMNGTSIIDQPLRDRWGMLHSLLPKEAEGRIEILMHDEGSTENHIIEALDAAVMERKEGVIIKNPSSRYMANGRDKEWVKLKPEYVDGVFDSLDVVIVGGYYGQGARGGQNKISSYLCAVVDNIGRSPSGKKFTSFCKFGTGFSFDQMDNFNKRLGPHWKEYKNYREDPWVDIIDNAKMRPDVIIDPANSIVVEIKAAEIISNSTSYASEYTLRFPRFLRIREDKNAESSMTLSEVHRMYRDYKGKLSTKSAEGFRNESSKKKKKLTGPRKSTQAHLLHTIVGTDTSRVKQVDNLFEGQIFYVIRGDKEQDKHELEILIKEYGGVQSQSYQMENTLIVAGRDGVDLVGLKKRGDRDIVLPTWIRNCIREKRRLPLNPKYMYFATEKTLKQFRLIMDKWNDSYTEPLTSEGLLEILEHIPTRERDTEMKRERNAEAQRVSKVRRLNNLEGQHDPDYLHAVTVKHENNAMEVDELNPAKERARRIVNEITQKYFGHDDGASHGPLGMFQGYKVFLVYPPKPEQYLASVGLRRAVESNVPRGGDKSSASMFDVFSQAIELWEQNKDTDMEKRIKEHILSTRGWKHAQGDSDEDQGEREHWRYVFESIQRDKDLNTLLQTLSNHQLCRKSLDMTAMILEFYGAEVVPEDECTIEHCQRLFRATSRDDTSSKKGKNAAPTKVCILFDDIFMDSFEQWKRATQTASLLYGHSRDALSRPRPRLVTSEWVTRSEQVGYVVPEEGHYPGDS</sequence>
<dbReference type="InterPro" id="IPR012309">
    <property type="entry name" value="DNA_ligase_ATP-dep_C"/>
</dbReference>
<evidence type="ECO:0000256" key="14">
    <source>
        <dbReference type="ARBA" id="ARBA00034003"/>
    </source>
</evidence>
<evidence type="ECO:0000313" key="20">
    <source>
        <dbReference type="EMBL" id="KAF9326020.1"/>
    </source>
</evidence>
<dbReference type="CDD" id="cd07968">
    <property type="entry name" value="OBF_DNA_ligase_IV"/>
    <property type="match status" value="1"/>
</dbReference>
<dbReference type="InterPro" id="IPR012310">
    <property type="entry name" value="DNA_ligase_ATP-dep_cent"/>
</dbReference>
<dbReference type="PROSITE" id="PS50160">
    <property type="entry name" value="DNA_LIGASE_A3"/>
    <property type="match status" value="1"/>
</dbReference>
<feature type="compositionally biased region" description="Pro residues" evidence="17">
    <location>
        <begin position="1"/>
        <end position="10"/>
    </location>
</feature>
<evidence type="ECO:0000256" key="3">
    <source>
        <dbReference type="ARBA" id="ARBA00007572"/>
    </source>
</evidence>
<feature type="region of interest" description="Disordered" evidence="17">
    <location>
        <begin position="628"/>
        <end position="648"/>
    </location>
</feature>
<comment type="cofactor">
    <cofactor evidence="1">
        <name>Mg(2+)</name>
        <dbReference type="ChEBI" id="CHEBI:18420"/>
    </cofactor>
</comment>
<dbReference type="Pfam" id="PF04675">
    <property type="entry name" value="DNA_ligase_A_N"/>
    <property type="match status" value="1"/>
</dbReference>
<dbReference type="AlphaFoldDB" id="A0A9P5SFX2"/>
<keyword evidence="8 15" id="KW-0227">DNA damage</keyword>
<dbReference type="InterPro" id="IPR001357">
    <property type="entry name" value="BRCT_dom"/>
</dbReference>
<evidence type="ECO:0000256" key="11">
    <source>
        <dbReference type="ARBA" id="ARBA00023172"/>
    </source>
</evidence>
<dbReference type="Pfam" id="PF01068">
    <property type="entry name" value="DNA_ligase_A_M"/>
    <property type="match status" value="1"/>
</dbReference>
<keyword evidence="9 15" id="KW-0067">ATP-binding</keyword>
<dbReference type="GO" id="GO:0006310">
    <property type="term" value="P:DNA recombination"/>
    <property type="evidence" value="ECO:0007669"/>
    <property type="project" value="UniProtKB-KW"/>
</dbReference>
<dbReference type="GO" id="GO:0071897">
    <property type="term" value="P:DNA biosynthetic process"/>
    <property type="evidence" value="ECO:0007669"/>
    <property type="project" value="InterPro"/>
</dbReference>
<proteinExistence type="inferred from homology"/>
<dbReference type="Gene3D" id="3.40.50.10190">
    <property type="entry name" value="BRCT domain"/>
    <property type="match status" value="1"/>
</dbReference>
<reference evidence="20" key="1">
    <citation type="journal article" date="2020" name="Fungal Divers.">
        <title>Resolving the Mortierellaceae phylogeny through synthesis of multi-gene phylogenetics and phylogenomics.</title>
        <authorList>
            <person name="Vandepol N."/>
            <person name="Liber J."/>
            <person name="Desiro A."/>
            <person name="Na H."/>
            <person name="Kennedy M."/>
            <person name="Barry K."/>
            <person name="Grigoriev I.V."/>
            <person name="Miller A.N."/>
            <person name="O'Donnell K."/>
            <person name="Stajich J.E."/>
            <person name="Bonito G."/>
        </authorList>
    </citation>
    <scope>NUCLEOTIDE SEQUENCE</scope>
    <source>
        <strain evidence="20">NVP1</strain>
    </source>
</reference>
<dbReference type="CDD" id="cd07903">
    <property type="entry name" value="Adenylation_DNA_ligase_IV"/>
    <property type="match status" value="1"/>
</dbReference>
<evidence type="ECO:0000256" key="9">
    <source>
        <dbReference type="ARBA" id="ARBA00022840"/>
    </source>
</evidence>
<evidence type="ECO:0000259" key="18">
    <source>
        <dbReference type="PROSITE" id="PS50160"/>
    </source>
</evidence>
<dbReference type="EC" id="6.5.1.1" evidence="15"/>
<feature type="domain" description="ATP-dependent DNA ligase family profile" evidence="18">
    <location>
        <begin position="362"/>
        <end position="486"/>
    </location>
</feature>
<dbReference type="GO" id="GO:0046872">
    <property type="term" value="F:metal ion binding"/>
    <property type="evidence" value="ECO:0007669"/>
    <property type="project" value="UniProtKB-KW"/>
</dbReference>
<dbReference type="PANTHER" id="PTHR45997">
    <property type="entry name" value="DNA LIGASE 4"/>
    <property type="match status" value="1"/>
</dbReference>
<evidence type="ECO:0000256" key="7">
    <source>
        <dbReference type="ARBA" id="ARBA00022741"/>
    </source>
</evidence>